<organism evidence="1 2">
    <name type="scientific">Paracoccus limosus</name>
    <dbReference type="NCBI Taxonomy" id="913252"/>
    <lineage>
        <taxon>Bacteria</taxon>
        <taxon>Pseudomonadati</taxon>
        <taxon>Pseudomonadota</taxon>
        <taxon>Alphaproteobacteria</taxon>
        <taxon>Rhodobacterales</taxon>
        <taxon>Paracoccaceae</taxon>
        <taxon>Paracoccus</taxon>
    </lineage>
</organism>
<dbReference type="EMBL" id="WMIF01000001">
    <property type="protein sequence ID" value="MTH32984.1"/>
    <property type="molecule type" value="Genomic_DNA"/>
</dbReference>
<evidence type="ECO:0000313" key="2">
    <source>
        <dbReference type="Proteomes" id="UP000442533"/>
    </source>
</evidence>
<protein>
    <submittedName>
        <fullName evidence="1">Uncharacterized protein</fullName>
    </submittedName>
</protein>
<dbReference type="RefSeq" id="WP_155062554.1">
    <property type="nucleotide sequence ID" value="NZ_WMIF01000001.1"/>
</dbReference>
<gene>
    <name evidence="1" type="ORF">GL279_00025</name>
</gene>
<name>A0A844H0B6_9RHOB</name>
<keyword evidence="2" id="KW-1185">Reference proteome</keyword>
<dbReference type="AlphaFoldDB" id="A0A844H0B6"/>
<reference evidence="1 2" key="1">
    <citation type="submission" date="2019-11" db="EMBL/GenBank/DDBJ databases">
        <authorList>
            <person name="Dong K."/>
        </authorList>
    </citation>
    <scope>NUCLEOTIDE SEQUENCE [LARGE SCALE GENOMIC DNA]</scope>
    <source>
        <strain evidence="1 2">JCM 17370</strain>
    </source>
</reference>
<sequence>MTVLDKLRAARRAIQQFEPAEATALLQQFEAGFSQERLDPVQARLVEAELQAIAILAEAARDGVAQAQQQVRQLVALSQSLGTYDKSGMRQVQQTAQRPVRKF</sequence>
<comment type="caution">
    <text evidence="1">The sequence shown here is derived from an EMBL/GenBank/DDBJ whole genome shotgun (WGS) entry which is preliminary data.</text>
</comment>
<accession>A0A844H0B6</accession>
<dbReference type="Proteomes" id="UP000442533">
    <property type="component" value="Unassembled WGS sequence"/>
</dbReference>
<proteinExistence type="predicted"/>
<evidence type="ECO:0000313" key="1">
    <source>
        <dbReference type="EMBL" id="MTH32984.1"/>
    </source>
</evidence>